<dbReference type="InterPro" id="IPR011701">
    <property type="entry name" value="MFS"/>
</dbReference>
<keyword evidence="2" id="KW-0813">Transport</keyword>
<dbReference type="AlphaFoldDB" id="A0A840C2V6"/>
<gene>
    <name evidence="8" type="ORF">GGR16_001806</name>
</gene>
<dbReference type="PANTHER" id="PTHR23506:SF23">
    <property type="entry name" value="GH10249P"/>
    <property type="match status" value="1"/>
</dbReference>
<sequence>MRPMRQGELAGGEAVPAAAGPRAGARNATLLATGVLTIMSAATIAPALPAMQAHFAGTEQVALMTRLVLTIPALAIALVALPAGGLIDRWGRRPFLIGAIGLYGIAGMSGLVLDSLGAILASRALLGVAVAMIMTTATALVGDYLAGPARDRFLGLQSAAIGGGGLLCLTGGGLLAEIDWRAPFAIYGMAFLLMPAVIAFIAEPARSGAARPAPGEAPSGSPAALALLLTAAMLNSVIFYLVPTQLPFHLRELGHAAPSRAGLAIGLFTLAQAVVALGFGRLRRSWSSTTLFGIGFGLMAAGYGLVAMAESYVAVVAAIVVTGFGMGLVIPNLGATALTVAPPALRGRVAGGLTASIFLGQFLSPLVSQPWIGAFGYAATFRDMAVVLAAMAMTGLVLAGRGRP</sequence>
<dbReference type="Gene3D" id="1.20.1250.20">
    <property type="entry name" value="MFS general substrate transporter like domains"/>
    <property type="match status" value="1"/>
</dbReference>
<dbReference type="GO" id="GO:0022857">
    <property type="term" value="F:transmembrane transporter activity"/>
    <property type="evidence" value="ECO:0007669"/>
    <property type="project" value="InterPro"/>
</dbReference>
<protein>
    <submittedName>
        <fullName evidence="8">MFS family permease</fullName>
    </submittedName>
</protein>
<evidence type="ECO:0000256" key="3">
    <source>
        <dbReference type="ARBA" id="ARBA00022692"/>
    </source>
</evidence>
<feature type="transmembrane region" description="Helical" evidence="6">
    <location>
        <begin position="30"/>
        <end position="51"/>
    </location>
</feature>
<dbReference type="PROSITE" id="PS00216">
    <property type="entry name" value="SUGAR_TRANSPORT_1"/>
    <property type="match status" value="1"/>
</dbReference>
<evidence type="ECO:0000259" key="7">
    <source>
        <dbReference type="PROSITE" id="PS50850"/>
    </source>
</evidence>
<feature type="transmembrane region" description="Helical" evidence="6">
    <location>
        <begin position="125"/>
        <end position="146"/>
    </location>
</feature>
<evidence type="ECO:0000256" key="4">
    <source>
        <dbReference type="ARBA" id="ARBA00022989"/>
    </source>
</evidence>
<dbReference type="RefSeq" id="WP_246372964.1">
    <property type="nucleotide sequence ID" value="NZ_JACIEN010000002.1"/>
</dbReference>
<comment type="subcellular location">
    <subcellularLocation>
        <location evidence="1">Membrane</location>
        <topology evidence="1">Multi-pass membrane protein</topology>
    </subcellularLocation>
</comment>
<keyword evidence="4 6" id="KW-1133">Transmembrane helix</keyword>
<evidence type="ECO:0000256" key="6">
    <source>
        <dbReference type="SAM" id="Phobius"/>
    </source>
</evidence>
<feature type="transmembrane region" description="Helical" evidence="6">
    <location>
        <begin position="375"/>
        <end position="399"/>
    </location>
</feature>
<evidence type="ECO:0000256" key="5">
    <source>
        <dbReference type="ARBA" id="ARBA00023136"/>
    </source>
</evidence>
<proteinExistence type="predicted"/>
<evidence type="ECO:0000313" key="8">
    <source>
        <dbReference type="EMBL" id="MBB4016777.1"/>
    </source>
</evidence>
<dbReference type="InterPro" id="IPR020846">
    <property type="entry name" value="MFS_dom"/>
</dbReference>
<comment type="caution">
    <text evidence="8">The sequence shown here is derived from an EMBL/GenBank/DDBJ whole genome shotgun (WGS) entry which is preliminary data.</text>
</comment>
<keyword evidence="3 6" id="KW-0812">Transmembrane</keyword>
<feature type="transmembrane region" description="Helical" evidence="6">
    <location>
        <begin position="286"/>
        <end position="306"/>
    </location>
</feature>
<evidence type="ECO:0000256" key="2">
    <source>
        <dbReference type="ARBA" id="ARBA00022448"/>
    </source>
</evidence>
<evidence type="ECO:0000256" key="1">
    <source>
        <dbReference type="ARBA" id="ARBA00004141"/>
    </source>
</evidence>
<feature type="transmembrane region" description="Helical" evidence="6">
    <location>
        <begin position="153"/>
        <end position="176"/>
    </location>
</feature>
<feature type="transmembrane region" description="Helical" evidence="6">
    <location>
        <begin position="345"/>
        <end position="363"/>
    </location>
</feature>
<organism evidence="8 9">
    <name type="scientific">Chelatococcus caeni</name>
    <dbReference type="NCBI Taxonomy" id="1348468"/>
    <lineage>
        <taxon>Bacteria</taxon>
        <taxon>Pseudomonadati</taxon>
        <taxon>Pseudomonadota</taxon>
        <taxon>Alphaproteobacteria</taxon>
        <taxon>Hyphomicrobiales</taxon>
        <taxon>Chelatococcaceae</taxon>
        <taxon>Chelatococcus</taxon>
    </lineage>
</organism>
<feature type="transmembrane region" description="Helical" evidence="6">
    <location>
        <begin position="63"/>
        <end position="83"/>
    </location>
</feature>
<keyword evidence="5 6" id="KW-0472">Membrane</keyword>
<keyword evidence="9" id="KW-1185">Reference proteome</keyword>
<evidence type="ECO:0000313" key="9">
    <source>
        <dbReference type="Proteomes" id="UP000577362"/>
    </source>
</evidence>
<dbReference type="InterPro" id="IPR005829">
    <property type="entry name" value="Sugar_transporter_CS"/>
</dbReference>
<dbReference type="PANTHER" id="PTHR23506">
    <property type="entry name" value="GH10249P"/>
    <property type="match status" value="1"/>
</dbReference>
<dbReference type="Pfam" id="PF07690">
    <property type="entry name" value="MFS_1"/>
    <property type="match status" value="1"/>
</dbReference>
<dbReference type="PROSITE" id="PS50850">
    <property type="entry name" value="MFS"/>
    <property type="match status" value="1"/>
</dbReference>
<feature type="transmembrane region" description="Helical" evidence="6">
    <location>
        <begin position="95"/>
        <end position="113"/>
    </location>
</feature>
<accession>A0A840C2V6</accession>
<dbReference type="SUPFAM" id="SSF103473">
    <property type="entry name" value="MFS general substrate transporter"/>
    <property type="match status" value="1"/>
</dbReference>
<feature type="transmembrane region" description="Helical" evidence="6">
    <location>
        <begin position="261"/>
        <end position="279"/>
    </location>
</feature>
<feature type="transmembrane region" description="Helical" evidence="6">
    <location>
        <begin position="312"/>
        <end position="333"/>
    </location>
</feature>
<feature type="transmembrane region" description="Helical" evidence="6">
    <location>
        <begin position="182"/>
        <end position="202"/>
    </location>
</feature>
<dbReference type="CDD" id="cd17473">
    <property type="entry name" value="MFS_arabinose_efflux_permease_like"/>
    <property type="match status" value="1"/>
</dbReference>
<dbReference type="EMBL" id="JACIEN010000002">
    <property type="protein sequence ID" value="MBB4016777.1"/>
    <property type="molecule type" value="Genomic_DNA"/>
</dbReference>
<dbReference type="InterPro" id="IPR050930">
    <property type="entry name" value="MFS_Vesicular_Transporter"/>
</dbReference>
<dbReference type="InterPro" id="IPR036259">
    <property type="entry name" value="MFS_trans_sf"/>
</dbReference>
<dbReference type="Proteomes" id="UP000577362">
    <property type="component" value="Unassembled WGS sequence"/>
</dbReference>
<feature type="domain" description="Major facilitator superfamily (MFS) profile" evidence="7">
    <location>
        <begin position="26"/>
        <end position="404"/>
    </location>
</feature>
<reference evidence="8 9" key="1">
    <citation type="submission" date="2020-08" db="EMBL/GenBank/DDBJ databases">
        <title>Genomic Encyclopedia of Type Strains, Phase IV (KMG-IV): sequencing the most valuable type-strain genomes for metagenomic binning, comparative biology and taxonomic classification.</title>
        <authorList>
            <person name="Goeker M."/>
        </authorList>
    </citation>
    <scope>NUCLEOTIDE SEQUENCE [LARGE SCALE GENOMIC DNA]</scope>
    <source>
        <strain evidence="8 9">DSM 103737</strain>
    </source>
</reference>
<dbReference type="GO" id="GO:0016020">
    <property type="term" value="C:membrane"/>
    <property type="evidence" value="ECO:0007669"/>
    <property type="project" value="UniProtKB-SubCell"/>
</dbReference>
<name>A0A840C2V6_9HYPH</name>
<feature type="transmembrane region" description="Helical" evidence="6">
    <location>
        <begin position="223"/>
        <end position="241"/>
    </location>
</feature>